<organism evidence="2">
    <name type="scientific">hydrothermal vent metagenome</name>
    <dbReference type="NCBI Taxonomy" id="652676"/>
    <lineage>
        <taxon>unclassified sequences</taxon>
        <taxon>metagenomes</taxon>
        <taxon>ecological metagenomes</taxon>
    </lineage>
</organism>
<evidence type="ECO:0000313" key="2">
    <source>
        <dbReference type="EMBL" id="VAW20688.1"/>
    </source>
</evidence>
<accession>A0A3B0TRW9</accession>
<name>A0A3B0TRW9_9ZZZZ</name>
<dbReference type="InterPro" id="IPR045599">
    <property type="entry name" value="DUF6456"/>
</dbReference>
<gene>
    <name evidence="2" type="ORF">MNBD_ALPHA11-2129</name>
</gene>
<sequence>KTKGKPAFLLPHHLEAANRIHMLLLRTQMIQRTTMSYDPGRVGGKNSGSFVAHDLADSAVDAKKQLFKLLEMLPADCAGVIMDVCGFQKGLQLIETERQWPRRSAKLILRIGLEQLAVQFGLSYVATGVKSTGPRSWMQPGSQPEFF</sequence>
<reference evidence="2" key="1">
    <citation type="submission" date="2018-06" db="EMBL/GenBank/DDBJ databases">
        <authorList>
            <person name="Zhirakovskaya E."/>
        </authorList>
    </citation>
    <scope>NUCLEOTIDE SEQUENCE</scope>
</reference>
<dbReference type="Pfam" id="PF20057">
    <property type="entry name" value="DUF6456"/>
    <property type="match status" value="1"/>
</dbReference>
<dbReference type="EMBL" id="UOEQ01000295">
    <property type="protein sequence ID" value="VAW20688.1"/>
    <property type="molecule type" value="Genomic_DNA"/>
</dbReference>
<feature type="non-terminal residue" evidence="2">
    <location>
        <position position="1"/>
    </location>
</feature>
<protein>
    <recommendedName>
        <fullName evidence="1">DUF6456 domain-containing protein</fullName>
    </recommendedName>
</protein>
<evidence type="ECO:0000259" key="1">
    <source>
        <dbReference type="Pfam" id="PF20057"/>
    </source>
</evidence>
<feature type="domain" description="DUF6456" evidence="1">
    <location>
        <begin position="3"/>
        <end position="120"/>
    </location>
</feature>
<proteinExistence type="predicted"/>
<dbReference type="AlphaFoldDB" id="A0A3B0TRW9"/>